<name>A0AAU9CPY6_9BACT</name>
<dbReference type="AlphaFoldDB" id="A0AAU9CPY6"/>
<evidence type="ECO:0000256" key="1">
    <source>
        <dbReference type="SAM" id="MobiDB-lite"/>
    </source>
</evidence>
<protein>
    <submittedName>
        <fullName evidence="2">Uncharacterized protein</fullName>
    </submittedName>
</protein>
<feature type="region of interest" description="Disordered" evidence="1">
    <location>
        <begin position="1"/>
        <end position="36"/>
    </location>
</feature>
<gene>
    <name evidence="2" type="ORF">FUAX_47300</name>
</gene>
<dbReference type="RefSeq" id="WP_338395652.1">
    <property type="nucleotide sequence ID" value="NZ_AP025318.1"/>
</dbReference>
<reference evidence="2 3" key="1">
    <citation type="submission" date="2021-12" db="EMBL/GenBank/DDBJ databases">
        <title>Genome sequencing of bacteria with rrn-lacking chromosome and rrn-plasmid.</title>
        <authorList>
            <person name="Anda M."/>
            <person name="Iwasaki W."/>
        </authorList>
    </citation>
    <scope>NUCLEOTIDE SEQUENCE [LARGE SCALE GENOMIC DNA]</scope>
    <source>
        <strain evidence="2 3">DSM 100852</strain>
        <plasmid evidence="2 3">pFA4</plasmid>
    </source>
</reference>
<keyword evidence="3" id="KW-1185">Reference proteome</keyword>
<evidence type="ECO:0000313" key="2">
    <source>
        <dbReference type="EMBL" id="BDD12298.1"/>
    </source>
</evidence>
<dbReference type="EMBL" id="AP025318">
    <property type="protein sequence ID" value="BDD12298.1"/>
    <property type="molecule type" value="Genomic_DNA"/>
</dbReference>
<geneLocation type="plasmid" evidence="2 3">
    <name>pFA4</name>
</geneLocation>
<keyword evidence="2" id="KW-0614">Plasmid</keyword>
<accession>A0AAU9CPY6</accession>
<organism evidence="2 3">
    <name type="scientific">Fulvitalea axinellae</name>
    <dbReference type="NCBI Taxonomy" id="1182444"/>
    <lineage>
        <taxon>Bacteria</taxon>
        <taxon>Pseudomonadati</taxon>
        <taxon>Bacteroidota</taxon>
        <taxon>Cytophagia</taxon>
        <taxon>Cytophagales</taxon>
        <taxon>Persicobacteraceae</taxon>
        <taxon>Fulvitalea</taxon>
    </lineage>
</organism>
<sequence>MDGLPLLFPPTPIEKQQEQQQQQQQAEGSERSSEVATGADLFSITVIEMSSLRFSIFFIVRFSLNTKVPKTLGEPYAFAYFVAFGQQSGGALALPKSISEFTQTPSPGHFFKNEAPIALLLEKQLLITSYL</sequence>
<proteinExistence type="predicted"/>
<evidence type="ECO:0000313" key="3">
    <source>
        <dbReference type="Proteomes" id="UP001348817"/>
    </source>
</evidence>
<dbReference type="Proteomes" id="UP001348817">
    <property type="component" value="Plasmid pFA4"/>
</dbReference>
<dbReference type="KEGG" id="fax:FUAX_47300"/>